<evidence type="ECO:0000313" key="1">
    <source>
        <dbReference type="EMBL" id="GBO18973.1"/>
    </source>
</evidence>
<gene>
    <name evidence="1" type="ORF">AVEN_112216_1</name>
</gene>
<name>A0A4Y2V176_ARAVE</name>
<proteinExistence type="predicted"/>
<accession>A0A4Y2V176</accession>
<protein>
    <submittedName>
        <fullName evidence="1">Uncharacterized protein</fullName>
    </submittedName>
</protein>
<keyword evidence="2" id="KW-1185">Reference proteome</keyword>
<reference evidence="1 2" key="1">
    <citation type="journal article" date="2019" name="Sci. Rep.">
        <title>Orb-weaving spider Araneus ventricosus genome elucidates the spidroin gene catalogue.</title>
        <authorList>
            <person name="Kono N."/>
            <person name="Nakamura H."/>
            <person name="Ohtoshi R."/>
            <person name="Moran D.A.P."/>
            <person name="Shinohara A."/>
            <person name="Yoshida Y."/>
            <person name="Fujiwara M."/>
            <person name="Mori M."/>
            <person name="Tomita M."/>
            <person name="Arakawa K."/>
        </authorList>
    </citation>
    <scope>NUCLEOTIDE SEQUENCE [LARGE SCALE GENOMIC DNA]</scope>
</reference>
<dbReference type="EMBL" id="BGPR01042538">
    <property type="protein sequence ID" value="GBO18973.1"/>
    <property type="molecule type" value="Genomic_DNA"/>
</dbReference>
<evidence type="ECO:0000313" key="2">
    <source>
        <dbReference type="Proteomes" id="UP000499080"/>
    </source>
</evidence>
<dbReference type="AlphaFoldDB" id="A0A4Y2V176"/>
<sequence length="112" mass="13266">MKFATNTELTEKWRACAGSRCRVKLMLAACDIDVLDACRVEFRTTWKIRNFRLEKMTIIHGIGGDWCNTVFSMHRKWQQPSDTTEKQHVIVHRERYRKYNYYSLPLPARALG</sequence>
<organism evidence="1 2">
    <name type="scientific">Araneus ventricosus</name>
    <name type="common">Orbweaver spider</name>
    <name type="synonym">Epeira ventricosa</name>
    <dbReference type="NCBI Taxonomy" id="182803"/>
    <lineage>
        <taxon>Eukaryota</taxon>
        <taxon>Metazoa</taxon>
        <taxon>Ecdysozoa</taxon>
        <taxon>Arthropoda</taxon>
        <taxon>Chelicerata</taxon>
        <taxon>Arachnida</taxon>
        <taxon>Araneae</taxon>
        <taxon>Araneomorphae</taxon>
        <taxon>Entelegynae</taxon>
        <taxon>Araneoidea</taxon>
        <taxon>Araneidae</taxon>
        <taxon>Araneus</taxon>
    </lineage>
</organism>
<dbReference type="Proteomes" id="UP000499080">
    <property type="component" value="Unassembled WGS sequence"/>
</dbReference>
<comment type="caution">
    <text evidence="1">The sequence shown here is derived from an EMBL/GenBank/DDBJ whole genome shotgun (WGS) entry which is preliminary data.</text>
</comment>